<name>A0ABQ5IMK0_9ASTR</name>
<reference evidence="1" key="2">
    <citation type="submission" date="2022-01" db="EMBL/GenBank/DDBJ databases">
        <authorList>
            <person name="Yamashiro T."/>
            <person name="Shiraishi A."/>
            <person name="Satake H."/>
            <person name="Nakayama K."/>
        </authorList>
    </citation>
    <scope>NUCLEOTIDE SEQUENCE</scope>
</reference>
<dbReference type="Proteomes" id="UP001151760">
    <property type="component" value="Unassembled WGS sequence"/>
</dbReference>
<comment type="caution">
    <text evidence="1">The sequence shown here is derived from an EMBL/GenBank/DDBJ whole genome shotgun (WGS) entry which is preliminary data.</text>
</comment>
<dbReference type="EMBL" id="BQNB010020963">
    <property type="protein sequence ID" value="GJU01425.1"/>
    <property type="molecule type" value="Genomic_DNA"/>
</dbReference>
<organism evidence="1 2">
    <name type="scientific">Tanacetum coccineum</name>
    <dbReference type="NCBI Taxonomy" id="301880"/>
    <lineage>
        <taxon>Eukaryota</taxon>
        <taxon>Viridiplantae</taxon>
        <taxon>Streptophyta</taxon>
        <taxon>Embryophyta</taxon>
        <taxon>Tracheophyta</taxon>
        <taxon>Spermatophyta</taxon>
        <taxon>Magnoliopsida</taxon>
        <taxon>eudicotyledons</taxon>
        <taxon>Gunneridae</taxon>
        <taxon>Pentapetalae</taxon>
        <taxon>asterids</taxon>
        <taxon>campanulids</taxon>
        <taxon>Asterales</taxon>
        <taxon>Asteraceae</taxon>
        <taxon>Asteroideae</taxon>
        <taxon>Anthemideae</taxon>
        <taxon>Anthemidinae</taxon>
        <taxon>Tanacetum</taxon>
    </lineage>
</organism>
<protein>
    <submittedName>
        <fullName evidence="1">Uncharacterized protein</fullName>
    </submittedName>
</protein>
<reference evidence="1" key="1">
    <citation type="journal article" date="2022" name="Int. J. Mol. Sci.">
        <title>Draft Genome of Tanacetum Coccineum: Genomic Comparison of Closely Related Tanacetum-Family Plants.</title>
        <authorList>
            <person name="Yamashiro T."/>
            <person name="Shiraishi A."/>
            <person name="Nakayama K."/>
            <person name="Satake H."/>
        </authorList>
    </citation>
    <scope>NUCLEOTIDE SEQUENCE</scope>
</reference>
<evidence type="ECO:0000313" key="2">
    <source>
        <dbReference type="Proteomes" id="UP001151760"/>
    </source>
</evidence>
<accession>A0ABQ5IMK0</accession>
<sequence>MCNACSSPVLGTHDAEQQELSFRPTKAYGLHTLCRKQSLSPYIPQSQLSPLQDPSRHRDVCVLAVSAAAPITLSNLTLRSRRVVSSSSSEGGVSSSEYQLCGSREALGLRVEYMENKRMVVDKSSWDQVHTLENMVPARDCLAASTEDPQWDTP</sequence>
<gene>
    <name evidence="1" type="ORF">Tco_1111763</name>
</gene>
<evidence type="ECO:0000313" key="1">
    <source>
        <dbReference type="EMBL" id="GJU01425.1"/>
    </source>
</evidence>
<keyword evidence="2" id="KW-1185">Reference proteome</keyword>
<proteinExistence type="predicted"/>